<evidence type="ECO:0000313" key="1">
    <source>
        <dbReference type="EMBL" id="GJJ09271.1"/>
    </source>
</evidence>
<gene>
    <name evidence="1" type="ORF">Clacol_003493</name>
</gene>
<protein>
    <submittedName>
        <fullName evidence="1">Uncharacterized protein</fullName>
    </submittedName>
</protein>
<comment type="caution">
    <text evidence="1">The sequence shown here is derived from an EMBL/GenBank/DDBJ whole genome shotgun (WGS) entry which is preliminary data.</text>
</comment>
<accession>A0AAV5A3P2</accession>
<keyword evidence="2" id="KW-1185">Reference proteome</keyword>
<reference evidence="1" key="1">
    <citation type="submission" date="2021-10" db="EMBL/GenBank/DDBJ databases">
        <title>De novo Genome Assembly of Clathrus columnatus (Basidiomycota, Fungi) Using Illumina and Nanopore Sequence Data.</title>
        <authorList>
            <person name="Ogiso-Tanaka E."/>
            <person name="Itagaki H."/>
            <person name="Hosoya T."/>
            <person name="Hosaka K."/>
        </authorList>
    </citation>
    <scope>NUCLEOTIDE SEQUENCE</scope>
    <source>
        <strain evidence="1">MO-923</strain>
    </source>
</reference>
<organism evidence="1 2">
    <name type="scientific">Clathrus columnatus</name>
    <dbReference type="NCBI Taxonomy" id="1419009"/>
    <lineage>
        <taxon>Eukaryota</taxon>
        <taxon>Fungi</taxon>
        <taxon>Dikarya</taxon>
        <taxon>Basidiomycota</taxon>
        <taxon>Agaricomycotina</taxon>
        <taxon>Agaricomycetes</taxon>
        <taxon>Phallomycetidae</taxon>
        <taxon>Phallales</taxon>
        <taxon>Clathraceae</taxon>
        <taxon>Clathrus</taxon>
    </lineage>
</organism>
<dbReference type="AlphaFoldDB" id="A0AAV5A3P2"/>
<sequence>MSFHFGVRGALPTMIFQHNIPDPATQRQSPQCSGILSQKSAQYLKGWMSHQLVERADVPSLSSGYEGGYGAYNMDHLHDSLVNTQYPPMAYQPMFDTLHQVYVTSILSHHLNRFFKQQQQQQVHLTLAPTSTTHFSTVPRSFDVIDADLHQKKFSSESSAKRHQNGVGAQRTACPKWSAPFLV</sequence>
<dbReference type="Proteomes" id="UP001050691">
    <property type="component" value="Unassembled WGS sequence"/>
</dbReference>
<dbReference type="EMBL" id="BPWL01000004">
    <property type="protein sequence ID" value="GJJ09271.1"/>
    <property type="molecule type" value="Genomic_DNA"/>
</dbReference>
<name>A0AAV5A3P2_9AGAM</name>
<evidence type="ECO:0000313" key="2">
    <source>
        <dbReference type="Proteomes" id="UP001050691"/>
    </source>
</evidence>
<proteinExistence type="predicted"/>